<feature type="transmembrane region" description="Helical" evidence="3">
    <location>
        <begin position="94"/>
        <end position="111"/>
    </location>
</feature>
<proteinExistence type="inferred from homology"/>
<dbReference type="RefSeq" id="WP_041046512.1">
    <property type="nucleotide sequence ID" value="NZ_JXAK01000007.1"/>
</dbReference>
<feature type="transmembrane region" description="Helical" evidence="3">
    <location>
        <begin position="244"/>
        <end position="263"/>
    </location>
</feature>
<feature type="transmembrane region" description="Helical" evidence="3">
    <location>
        <begin position="184"/>
        <end position="201"/>
    </location>
</feature>
<keyword evidence="3" id="KW-1133">Transmembrane helix</keyword>
<feature type="transmembrane region" description="Helical" evidence="3">
    <location>
        <begin position="38"/>
        <end position="57"/>
    </location>
</feature>
<accession>A0ABR5AKY1</accession>
<keyword evidence="6" id="KW-1185">Reference proteome</keyword>
<dbReference type="SUPFAM" id="SSF103481">
    <property type="entry name" value="Multidrug resistance efflux transporter EmrE"/>
    <property type="match status" value="2"/>
</dbReference>
<evidence type="ECO:0000313" key="6">
    <source>
        <dbReference type="Proteomes" id="UP000031967"/>
    </source>
</evidence>
<dbReference type="Pfam" id="PF00892">
    <property type="entry name" value="EamA"/>
    <property type="match status" value="2"/>
</dbReference>
<gene>
    <name evidence="5" type="ORF">SD70_05905</name>
</gene>
<sequence>MNEKGKAVLLVLLGGASYGVLSTMVKLGYRDGFTVGEITGGQAAAGCLIMWLLRLIIRDRAEIGWATRWKLIGSGVFTGLTGVVYYYSLQMLDASLAVLLLFQFVWMGMAVEWAVHGRRPGRIQWITVAMVLAGTLLASGIAEHSPVSVRLTGVGLGLLAAVCYTAFMYFSGHVAVNVPAVQRSSWMLTGGAAAVLLIYPPQFLWNGSLGHGLWLWALLLSVFGYIIPPYLFAKGAPRIGTGAVAMLGSVELPVVIACSGLFLHEKTSLLQWLGIVVILAGVSANELVHRVQKKDSQTKGTAA</sequence>
<dbReference type="PANTHER" id="PTHR22911">
    <property type="entry name" value="ACYL-MALONYL CONDENSING ENZYME-RELATED"/>
    <property type="match status" value="1"/>
</dbReference>
<feature type="transmembrane region" description="Helical" evidence="3">
    <location>
        <begin position="123"/>
        <end position="142"/>
    </location>
</feature>
<comment type="caution">
    <text evidence="5">The sequence shown here is derived from an EMBL/GenBank/DDBJ whole genome shotgun (WGS) entry which is preliminary data.</text>
</comment>
<keyword evidence="3" id="KW-0472">Membrane</keyword>
<feature type="transmembrane region" description="Helical" evidence="3">
    <location>
        <begin position="269"/>
        <end position="288"/>
    </location>
</feature>
<evidence type="ECO:0000256" key="2">
    <source>
        <dbReference type="ARBA" id="ARBA00007362"/>
    </source>
</evidence>
<reference evidence="5 6" key="1">
    <citation type="submission" date="2014-12" db="EMBL/GenBank/DDBJ databases">
        <title>Draft genome sequence of Paenibacillus kamchatkensis strain B-2647.</title>
        <authorList>
            <person name="Karlyshev A.V."/>
            <person name="Kudryashova E.B."/>
        </authorList>
    </citation>
    <scope>NUCLEOTIDE SEQUENCE [LARGE SCALE GENOMIC DNA]</scope>
    <source>
        <strain evidence="5 6">VKM B-2647</strain>
    </source>
</reference>
<comment type="similarity">
    <text evidence="2">Belongs to the EamA transporter family.</text>
</comment>
<dbReference type="InterPro" id="IPR000620">
    <property type="entry name" value="EamA_dom"/>
</dbReference>
<feature type="domain" description="EamA" evidence="4">
    <location>
        <begin position="6"/>
        <end position="139"/>
    </location>
</feature>
<evidence type="ECO:0000313" key="5">
    <source>
        <dbReference type="EMBL" id="KIL41649.1"/>
    </source>
</evidence>
<name>A0ABR5AKY1_9BACL</name>
<feature type="transmembrane region" description="Helical" evidence="3">
    <location>
        <begin position="213"/>
        <end position="232"/>
    </location>
</feature>
<organism evidence="5 6">
    <name type="scientific">Gordoniibacillus kamchatkensis</name>
    <dbReference type="NCBI Taxonomy" id="1590651"/>
    <lineage>
        <taxon>Bacteria</taxon>
        <taxon>Bacillati</taxon>
        <taxon>Bacillota</taxon>
        <taxon>Bacilli</taxon>
        <taxon>Bacillales</taxon>
        <taxon>Paenibacillaceae</taxon>
        <taxon>Gordoniibacillus</taxon>
    </lineage>
</organism>
<feature type="transmembrane region" description="Helical" evidence="3">
    <location>
        <begin position="69"/>
        <end position="88"/>
    </location>
</feature>
<keyword evidence="3" id="KW-0812">Transmembrane</keyword>
<feature type="domain" description="EamA" evidence="4">
    <location>
        <begin position="152"/>
        <end position="282"/>
    </location>
</feature>
<evidence type="ECO:0000259" key="4">
    <source>
        <dbReference type="Pfam" id="PF00892"/>
    </source>
</evidence>
<dbReference type="InterPro" id="IPR037185">
    <property type="entry name" value="EmrE-like"/>
</dbReference>
<feature type="transmembrane region" description="Helical" evidence="3">
    <location>
        <begin position="154"/>
        <end position="172"/>
    </location>
</feature>
<dbReference type="Proteomes" id="UP000031967">
    <property type="component" value="Unassembled WGS sequence"/>
</dbReference>
<dbReference type="PANTHER" id="PTHR22911:SF137">
    <property type="entry name" value="SOLUTE CARRIER FAMILY 35 MEMBER G2-RELATED"/>
    <property type="match status" value="1"/>
</dbReference>
<protein>
    <submittedName>
        <fullName evidence="5">Multidrug transporter</fullName>
    </submittedName>
</protein>
<comment type="subcellular location">
    <subcellularLocation>
        <location evidence="1">Endomembrane system</location>
        <topology evidence="1">Multi-pass membrane protein</topology>
    </subcellularLocation>
</comment>
<evidence type="ECO:0000256" key="3">
    <source>
        <dbReference type="SAM" id="Phobius"/>
    </source>
</evidence>
<evidence type="ECO:0000256" key="1">
    <source>
        <dbReference type="ARBA" id="ARBA00004127"/>
    </source>
</evidence>
<dbReference type="EMBL" id="JXAK01000007">
    <property type="protein sequence ID" value="KIL41649.1"/>
    <property type="molecule type" value="Genomic_DNA"/>
</dbReference>